<dbReference type="SUPFAM" id="SSF46785">
    <property type="entry name" value="Winged helix' DNA-binding domain"/>
    <property type="match status" value="1"/>
</dbReference>
<keyword evidence="4" id="KW-0804">Transcription</keyword>
<evidence type="ECO:0000256" key="1">
    <source>
        <dbReference type="ARBA" id="ARBA00009437"/>
    </source>
</evidence>
<dbReference type="PROSITE" id="PS50931">
    <property type="entry name" value="HTH_LYSR"/>
    <property type="match status" value="1"/>
</dbReference>
<dbReference type="PANTHER" id="PTHR30118">
    <property type="entry name" value="HTH-TYPE TRANSCRIPTIONAL REGULATOR LEUO-RELATED"/>
    <property type="match status" value="1"/>
</dbReference>
<evidence type="ECO:0000256" key="4">
    <source>
        <dbReference type="ARBA" id="ARBA00023163"/>
    </source>
</evidence>
<evidence type="ECO:0000313" key="7">
    <source>
        <dbReference type="Proteomes" id="UP000295525"/>
    </source>
</evidence>
<dbReference type="Proteomes" id="UP000295525">
    <property type="component" value="Unassembled WGS sequence"/>
</dbReference>
<dbReference type="InterPro" id="IPR036390">
    <property type="entry name" value="WH_DNA-bd_sf"/>
</dbReference>
<keyword evidence="2" id="KW-0805">Transcription regulation</keyword>
<keyword evidence="3 6" id="KW-0238">DNA-binding</keyword>
<evidence type="ECO:0000259" key="5">
    <source>
        <dbReference type="PROSITE" id="PS50931"/>
    </source>
</evidence>
<comment type="caution">
    <text evidence="6">The sequence shown here is derived from an EMBL/GenBank/DDBJ whole genome shotgun (WGS) entry which is preliminary data.</text>
</comment>
<name>A0A4R3MC87_9BURK</name>
<dbReference type="CDD" id="cd08417">
    <property type="entry name" value="PBP2_Nitroaromatics_like"/>
    <property type="match status" value="1"/>
</dbReference>
<dbReference type="InterPro" id="IPR005119">
    <property type="entry name" value="LysR_subst-bd"/>
</dbReference>
<organism evidence="6 7">
    <name type="scientific">Paralcaligenes ureilyticus</name>
    <dbReference type="NCBI Taxonomy" id="627131"/>
    <lineage>
        <taxon>Bacteria</taxon>
        <taxon>Pseudomonadati</taxon>
        <taxon>Pseudomonadota</taxon>
        <taxon>Betaproteobacteria</taxon>
        <taxon>Burkholderiales</taxon>
        <taxon>Alcaligenaceae</taxon>
        <taxon>Paralcaligenes</taxon>
    </lineage>
</organism>
<dbReference type="AlphaFoldDB" id="A0A4R3MC87"/>
<proteinExistence type="inferred from homology"/>
<comment type="similarity">
    <text evidence="1">Belongs to the LysR transcriptional regulatory family.</text>
</comment>
<dbReference type="Pfam" id="PF00126">
    <property type="entry name" value="HTH_1"/>
    <property type="match status" value="1"/>
</dbReference>
<dbReference type="Pfam" id="PF03466">
    <property type="entry name" value="LysR_substrate"/>
    <property type="match status" value="1"/>
</dbReference>
<dbReference type="InterPro" id="IPR036388">
    <property type="entry name" value="WH-like_DNA-bd_sf"/>
</dbReference>
<dbReference type="Gene3D" id="3.40.190.10">
    <property type="entry name" value="Periplasmic binding protein-like II"/>
    <property type="match status" value="2"/>
</dbReference>
<sequence>MVERNVTRAADRVEISQSSASKDLTQLRILFGDPLFLRTRRGVVPTHKALEVAEDVRRAIQALNNLSKARGEFEPQTAQVEFNIGATDYVSFVLLPKLLEKLTSSAPSTRITIHDIDQLPAEEMLLSSKVDLVLSSAASVSFPLYRQELFRDNYVCVSRKNHPAIKKNFTLAQFLACRHLGMPGQNGGRERVLPDVMRQMELSRDVAIYLPHLLSVPPMLIATNLVMMLASRVAEAFAAAYPIKIYKHPLRLGDFGVYQLWHERTHRSQSHQWLRALIKSTSDET</sequence>
<dbReference type="EMBL" id="SMAJ01000003">
    <property type="protein sequence ID" value="TCT09597.1"/>
    <property type="molecule type" value="Genomic_DNA"/>
</dbReference>
<feature type="domain" description="HTH lysR-type" evidence="5">
    <location>
        <begin position="1"/>
        <end position="46"/>
    </location>
</feature>
<reference evidence="6 7" key="1">
    <citation type="submission" date="2019-03" db="EMBL/GenBank/DDBJ databases">
        <title>Genomic Encyclopedia of Type Strains, Phase IV (KMG-IV): sequencing the most valuable type-strain genomes for metagenomic binning, comparative biology and taxonomic classification.</title>
        <authorList>
            <person name="Goeker M."/>
        </authorList>
    </citation>
    <scope>NUCLEOTIDE SEQUENCE [LARGE SCALE GENOMIC DNA]</scope>
    <source>
        <strain evidence="6 7">DSM 24591</strain>
    </source>
</reference>
<dbReference type="GO" id="GO:0003677">
    <property type="term" value="F:DNA binding"/>
    <property type="evidence" value="ECO:0007669"/>
    <property type="project" value="UniProtKB-KW"/>
</dbReference>
<evidence type="ECO:0000256" key="2">
    <source>
        <dbReference type="ARBA" id="ARBA00023015"/>
    </source>
</evidence>
<keyword evidence="7" id="KW-1185">Reference proteome</keyword>
<dbReference type="SUPFAM" id="SSF53850">
    <property type="entry name" value="Periplasmic binding protein-like II"/>
    <property type="match status" value="1"/>
</dbReference>
<dbReference type="InterPro" id="IPR050389">
    <property type="entry name" value="LysR-type_TF"/>
</dbReference>
<accession>A0A4R3MC87</accession>
<dbReference type="InterPro" id="IPR037402">
    <property type="entry name" value="YidZ_PBP2"/>
</dbReference>
<dbReference type="InterPro" id="IPR000847">
    <property type="entry name" value="LysR_HTH_N"/>
</dbReference>
<dbReference type="PANTHER" id="PTHR30118:SF15">
    <property type="entry name" value="TRANSCRIPTIONAL REGULATORY PROTEIN"/>
    <property type="match status" value="1"/>
</dbReference>
<dbReference type="Gene3D" id="1.10.10.10">
    <property type="entry name" value="Winged helix-like DNA-binding domain superfamily/Winged helix DNA-binding domain"/>
    <property type="match status" value="1"/>
</dbReference>
<evidence type="ECO:0000313" key="6">
    <source>
        <dbReference type="EMBL" id="TCT09597.1"/>
    </source>
</evidence>
<evidence type="ECO:0000256" key="3">
    <source>
        <dbReference type="ARBA" id="ARBA00023125"/>
    </source>
</evidence>
<protein>
    <submittedName>
        <fullName evidence="6">DNA-binding transcriptional LysR family regulator</fullName>
    </submittedName>
</protein>
<dbReference type="GO" id="GO:0003700">
    <property type="term" value="F:DNA-binding transcription factor activity"/>
    <property type="evidence" value="ECO:0007669"/>
    <property type="project" value="InterPro"/>
</dbReference>
<gene>
    <name evidence="6" type="ORF">EDC26_103216</name>
</gene>